<feature type="compositionally biased region" description="Polar residues" evidence="1">
    <location>
        <begin position="1482"/>
        <end position="1494"/>
    </location>
</feature>
<evidence type="ECO:0000256" key="1">
    <source>
        <dbReference type="SAM" id="MobiDB-lite"/>
    </source>
</evidence>
<dbReference type="EMBL" id="LT594502">
    <property type="protein sequence ID" value="SBT80714.1"/>
    <property type="molecule type" value="Genomic_DNA"/>
</dbReference>
<sequence>MHQKHLQGDNNEVETIGGVVSDKVININSKGMKDISNDNLNKSRDHADNYVNIGESYEENLLYTENRKNNNENSSSTCSEKYINIFDSNEKELHRTKNEEANIKEKDTLYNSKSKLYKTKKKLSPYSYEEETNYTTIITKREINNQHRKEYINEYSEENNNEDAYNLKGINIPGDSSVGVIVNNSLILKRKDTGDTEKKFSFSELKHNNAHNEKEKNKKELNNTAEDNENTPSVQSEENGRRNVTISHMEEKEKTKKKNEQNSCLNKQDLIKSLNEKWSDKLNEIYTKKNINIKNIQKDEKIVDHFISPIVKNEVSVQNLKEKKSEIITNFEKFSLHSKKQNNISCNIKNKSKKFSPNNNTNSMNHTRDQNLQEEIIIQKIVLQQNDMNDKVQKTVNSIENMLDEAERKNMNNSMRKSKNFNKRRNSEVQNNLSREEEIQIDRLSKHFEFSSSPSSFPPSFPTSFPASFSTSFSTSHNKSSIFLVNPLVVKEEESIDNEHLKKGNNLLCPQNIKTEDTDMLALDYNLQPDDSREIQRKMKNIKDSFICEKLNNTNLFEEKEVKRSNSNLSEKLINIKIYDDSEIDEVDDNESDSFWFNKEVSAVLNKSEYYPNKYVDEHIEGKAIKNGENYNFLGLSSTGKLSVKKKNSNKMMRQQIKRCNSDIIMIERGLSNVLRNRNTFDNVMIRGNDDKDKEIEEAFDVLNRGRSSRCGNTLDKSKKHSNSNDNISCNSIDSISCNSIDSISCNSNDSISCNSNSYCRSNNKKKTESMNILGMLENVKAKLARYNLNVDIDRINFKNVDIYQVDFEKLGLNVDNLEKEEKYILLLYISEKKLEYVKNERQTFKRMHSNITQFQSNQKEMIKVKKNSLNNDFYEDCQNSHKGDQYSKKDNTLVDKQNLRISRNDNCTYDLGKAETEVEIVEEERIFTPKCSPENECKNERINSSTCHPHDSSLYKIINSHKYIYASNQSNDYNISLKEVPEMKKIMNNNNIGSSGTGSSGTFCEVGLFFEFCRRLIKQYNLRREISSNINYINEKTLLENFFKSFIYLFIQDECIDQFLKCYEHVNEVKNVEDSLLKNSLCVEYMCNILLNDNVNDTECSEKDVLNNESLNFPEMMKNIIKYFIINDNLVSKIKEIQIINRILKDEVKTYSIKVPCMDLYFDVEPHFIEDVERVVVGKDVGFFTIQILNHDYTYNYYKNKKETKINDQNNNPIWNFFYGYLNDIYDWYNEKDENALLTPVHIKDGSVNRDMNNSKRLSRNFIKPKKNENKDQQSNLKLEGEYDYFENFVDDKSNDSLKNYEAHSKNDTGDKKNKDLRGEGDKVKSINTDKINEKRKKKCEQIDEAEYIHFIEKNKYVMNMHKGEGANEDETILSSSTKIEEFQMYSNFSSVDNSNCLDNHMMDSNPLQKNHPLGTVDSNTICIRNYTDAVKGGPTSSSNSSNSDSRNDRSNDISNISCKYSRNDNRNYRSNSNTKRNDNRGSTSHGEVQPSTHLEPDYYSTFITVEKIAKCENEVHNEDVAQMVSFQYKGSLPKDKMNASSKICKMNKMSKNKNRIGSYFSSYNNEILTAVHLKNEKVENFSDAHFILERCRKYNKQISMSYVHILNSKTKKYLAVNLENKKFLFTNKYDDTFYTDEFNIQNKISTYFQLQSITDMMKNILIEDIVQTFVDILLSQEMNILNQKKDTLTTTHLHIG</sequence>
<feature type="compositionally biased region" description="Basic and acidic residues" evidence="1">
    <location>
        <begin position="248"/>
        <end position="260"/>
    </location>
</feature>
<protein>
    <submittedName>
        <fullName evidence="2">Uncharacterized protein</fullName>
    </submittedName>
</protein>
<evidence type="ECO:0000313" key="3">
    <source>
        <dbReference type="Proteomes" id="UP000219799"/>
    </source>
</evidence>
<organism evidence="2 3">
    <name type="scientific">Plasmodium malariae</name>
    <dbReference type="NCBI Taxonomy" id="5858"/>
    <lineage>
        <taxon>Eukaryota</taxon>
        <taxon>Sar</taxon>
        <taxon>Alveolata</taxon>
        <taxon>Apicomplexa</taxon>
        <taxon>Aconoidasida</taxon>
        <taxon>Haemosporida</taxon>
        <taxon>Plasmodiidae</taxon>
        <taxon>Plasmodium</taxon>
        <taxon>Plasmodium (Plasmodium)</taxon>
    </lineage>
</organism>
<feature type="compositionally biased region" description="Basic and acidic residues" evidence="1">
    <location>
        <begin position="201"/>
        <end position="221"/>
    </location>
</feature>
<reference evidence="2 3" key="1">
    <citation type="submission" date="2016-06" db="EMBL/GenBank/DDBJ databases">
        <authorList>
            <consortium name="Pathogen Informatics"/>
        </authorList>
    </citation>
    <scope>NUCLEOTIDE SEQUENCE [LARGE SCALE GENOMIC DNA]</scope>
    <source>
        <strain evidence="2">PmlGA01</strain>
    </source>
</reference>
<dbReference type="VEuPathDB" id="PlasmoDB:PmUG01_14035000"/>
<evidence type="ECO:0000313" key="2">
    <source>
        <dbReference type="EMBL" id="SBT80714.1"/>
    </source>
</evidence>
<name>A0A1C3L2E6_PLAMA</name>
<feature type="compositionally biased region" description="Polar residues" evidence="1">
    <location>
        <begin position="230"/>
        <end position="246"/>
    </location>
</feature>
<feature type="region of interest" description="Disordered" evidence="1">
    <location>
        <begin position="201"/>
        <end position="261"/>
    </location>
</feature>
<gene>
    <name evidence="2" type="primary">PmlGA01_140020800</name>
    <name evidence="2" type="ORF">PMLGA01_140020800</name>
</gene>
<feature type="region of interest" description="Disordered" evidence="1">
    <location>
        <begin position="1298"/>
        <end position="1323"/>
    </location>
</feature>
<dbReference type="Proteomes" id="UP000219799">
    <property type="component" value="Chromosome 14"/>
</dbReference>
<feature type="region of interest" description="Disordered" evidence="1">
    <location>
        <begin position="1430"/>
        <end position="1495"/>
    </location>
</feature>
<accession>A0A1C3L2E6</accession>
<proteinExistence type="predicted"/>